<comment type="caution">
    <text evidence="2">The sequence shown here is derived from an EMBL/GenBank/DDBJ whole genome shotgun (WGS) entry which is preliminary data.</text>
</comment>
<name>A0ABS6SXU5_9RHOB</name>
<gene>
    <name evidence="2" type="ORF">KJP28_02465</name>
</gene>
<sequence length="93" mass="10107">MSITGGAVLYVVIWFMTMFIVLPITLRTQGEDGDVVPGTHEGAPSDFKLGRTVLLTTLWATPIWAVAAAIIISGVVTVDMLDWNNYLGERTPN</sequence>
<feature type="transmembrane region" description="Helical" evidence="1">
    <location>
        <begin position="7"/>
        <end position="26"/>
    </location>
</feature>
<accession>A0ABS6SXU5</accession>
<keyword evidence="1" id="KW-0812">Transmembrane</keyword>
<evidence type="ECO:0000313" key="2">
    <source>
        <dbReference type="EMBL" id="MBV7377772.1"/>
    </source>
</evidence>
<keyword evidence="1" id="KW-1133">Transmembrane helix</keyword>
<protein>
    <submittedName>
        <fullName evidence="2">DUF1467 family protein</fullName>
    </submittedName>
</protein>
<dbReference type="Proteomes" id="UP000756530">
    <property type="component" value="Unassembled WGS sequence"/>
</dbReference>
<evidence type="ECO:0000313" key="3">
    <source>
        <dbReference type="Proteomes" id="UP000756530"/>
    </source>
</evidence>
<dbReference type="Pfam" id="PF07330">
    <property type="entry name" value="DUF1467"/>
    <property type="match status" value="1"/>
</dbReference>
<feature type="transmembrane region" description="Helical" evidence="1">
    <location>
        <begin position="59"/>
        <end position="81"/>
    </location>
</feature>
<keyword evidence="3" id="KW-1185">Reference proteome</keyword>
<proteinExistence type="predicted"/>
<evidence type="ECO:0000256" key="1">
    <source>
        <dbReference type="SAM" id="Phobius"/>
    </source>
</evidence>
<dbReference type="RefSeq" id="WP_218390642.1">
    <property type="nucleotide sequence ID" value="NZ_JAHUZE010000001.1"/>
</dbReference>
<reference evidence="2 3" key="1">
    <citation type="submission" date="2021-05" db="EMBL/GenBank/DDBJ databases">
        <title>Culturable bacteria isolated from Daya Bay.</title>
        <authorList>
            <person name="Zheng W."/>
            <person name="Yu S."/>
            <person name="Huang Y."/>
        </authorList>
    </citation>
    <scope>NUCLEOTIDE SEQUENCE [LARGE SCALE GENOMIC DNA]</scope>
    <source>
        <strain evidence="2 3">DP4N28-5</strain>
    </source>
</reference>
<dbReference type="InterPro" id="IPR009935">
    <property type="entry name" value="DUF1467"/>
</dbReference>
<keyword evidence="1" id="KW-0472">Membrane</keyword>
<organism evidence="2 3">
    <name type="scientific">Maritimibacter dapengensis</name>
    <dbReference type="NCBI Taxonomy" id="2836868"/>
    <lineage>
        <taxon>Bacteria</taxon>
        <taxon>Pseudomonadati</taxon>
        <taxon>Pseudomonadota</taxon>
        <taxon>Alphaproteobacteria</taxon>
        <taxon>Rhodobacterales</taxon>
        <taxon>Roseobacteraceae</taxon>
        <taxon>Maritimibacter</taxon>
    </lineage>
</organism>
<dbReference type="EMBL" id="JAHUZE010000001">
    <property type="protein sequence ID" value="MBV7377772.1"/>
    <property type="molecule type" value="Genomic_DNA"/>
</dbReference>